<dbReference type="Pfam" id="PF01119">
    <property type="entry name" value="DNA_mis_repair"/>
    <property type="match status" value="1"/>
</dbReference>
<feature type="domain" description="DNA mismatch repair protein S5" evidence="4">
    <location>
        <begin position="219"/>
        <end position="343"/>
    </location>
</feature>
<dbReference type="PANTHER" id="PTHR10073:SF41">
    <property type="entry name" value="MISMATCH REPAIR PROTEIN, PUTATIVE (AFU_ORTHOLOGUE AFUA_8G05820)-RELATED"/>
    <property type="match status" value="1"/>
</dbReference>
<dbReference type="InterPro" id="IPR038973">
    <property type="entry name" value="MutL/Mlh/Pms-like"/>
</dbReference>
<dbReference type="PANTHER" id="PTHR10073">
    <property type="entry name" value="DNA MISMATCH REPAIR PROTEIN MLH, PMS, MUTL"/>
    <property type="match status" value="1"/>
</dbReference>
<evidence type="ECO:0000259" key="4">
    <source>
        <dbReference type="SMART" id="SM01340"/>
    </source>
</evidence>
<sequence length="901" mass="99006">MSIHPLPKSAVRIIGSSQTLTDPASVVKELIDNAIDARATSISVEISANALDLIQVRDNGHGVAPDDRAMVARRYCTSKITDETSIATLGGLYLGFRGEALNSAAEMSGGLSIVTRVSGEETATMMTIGEDGEVSSYEVASHPTGTTVRITNFLKKHPVRRQIAIKGAANILAKIRLIMQAYAFAKPNVRQSLRVLKAKHDRDNWTYAPRTDAHMSEIAMKIVGRPCASQCAWFDYEHNHVKVQAFVPRVDADISKISNVGPFLSVDCRPVASNKGTFKKIVKTFKEHLKETCQELEVAKDPFIYMNITCPEGSYDPNVEPSKDDVLFADPDIVLAVVRKFFQSILTTTEEPRRQPEEPSTIQQSAEVGCELQLAAKLAGNVRNLDTTQDETPERLYRERNDNMYDLDPDDLAFITSVADGSEAQIDHNDEETLHSSDAGPSSSNPWIMAKINGRTGRSLGGHKQQAQLMTPSKDAVDTNHSSGLFVEGDSMRFSPSIHRHPPTPEASSPALHAFSGNRQGLRVDIASDVPQPFQISRSAARVPEDGPPDRSLRYIVSTSAHESPQQMVILDQASEDHESQGLSLDQIPDAPQQKHSSIRKAQQVHDKRKKQARVDPERDAWFPVPELTRSARKTRSQDGNPGSTKWNSASEPLGLSPPPNNSDIRSFIGPRRLAAGSSPSHPSEELLYEPDENMDPRVLLASKGNVDFVSASKLSLDDAATQQHAPHPLSSLRQAKRRKTYENAFPAPNDRRTLATSVTAEDDSNHSPTLLRPFMTATTHQQATNKPHRIKSSYLPLETTPADHHVQSLLFLSPTSITSLARSSVLLNTNPASAQESPAWNSPASAYCSAFEARYLYDAVLDKWTTRLHVLLQRKFPEYEMMGDLGRSVGEALQGAGGRD</sequence>
<dbReference type="InterPro" id="IPR036890">
    <property type="entry name" value="HATPase_C_sf"/>
</dbReference>
<dbReference type="InterPro" id="IPR020568">
    <property type="entry name" value="Ribosomal_Su5_D2-typ_SF"/>
</dbReference>
<dbReference type="RefSeq" id="XP_069198481.1">
    <property type="nucleotide sequence ID" value="XM_069341975.1"/>
</dbReference>
<dbReference type="SUPFAM" id="SSF54211">
    <property type="entry name" value="Ribosomal protein S5 domain 2-like"/>
    <property type="match status" value="1"/>
</dbReference>
<protein>
    <recommendedName>
        <fullName evidence="4">DNA mismatch repair protein S5 domain-containing protein</fullName>
    </recommendedName>
</protein>
<dbReference type="Pfam" id="PF13589">
    <property type="entry name" value="HATPase_c_3"/>
    <property type="match status" value="1"/>
</dbReference>
<organism evidence="5 6">
    <name type="scientific">Neodothiora populina</name>
    <dbReference type="NCBI Taxonomy" id="2781224"/>
    <lineage>
        <taxon>Eukaryota</taxon>
        <taxon>Fungi</taxon>
        <taxon>Dikarya</taxon>
        <taxon>Ascomycota</taxon>
        <taxon>Pezizomycotina</taxon>
        <taxon>Dothideomycetes</taxon>
        <taxon>Dothideomycetidae</taxon>
        <taxon>Dothideales</taxon>
        <taxon>Dothioraceae</taxon>
        <taxon>Neodothiora</taxon>
    </lineage>
</organism>
<gene>
    <name evidence="5" type="ORF">AAFC00_002633</name>
</gene>
<dbReference type="Gene3D" id="3.30.565.10">
    <property type="entry name" value="Histidine kinase-like ATPase, C-terminal domain"/>
    <property type="match status" value="1"/>
</dbReference>
<feature type="compositionally biased region" description="Polar residues" evidence="3">
    <location>
        <begin position="638"/>
        <end position="651"/>
    </location>
</feature>
<dbReference type="EMBL" id="JBFMKM010000012">
    <property type="protein sequence ID" value="KAL1302205.1"/>
    <property type="molecule type" value="Genomic_DNA"/>
</dbReference>
<name>A0ABR3P7R2_9PEZI</name>
<feature type="region of interest" description="Disordered" evidence="3">
    <location>
        <begin position="575"/>
        <end position="668"/>
    </location>
</feature>
<dbReference type="Proteomes" id="UP001562354">
    <property type="component" value="Unassembled WGS sequence"/>
</dbReference>
<evidence type="ECO:0000256" key="1">
    <source>
        <dbReference type="ARBA" id="ARBA00006082"/>
    </source>
</evidence>
<dbReference type="SMART" id="SM01340">
    <property type="entry name" value="DNA_mis_repair"/>
    <property type="match status" value="1"/>
</dbReference>
<evidence type="ECO:0000256" key="2">
    <source>
        <dbReference type="ARBA" id="ARBA00022763"/>
    </source>
</evidence>
<dbReference type="PROSITE" id="PS00058">
    <property type="entry name" value="DNA_MISMATCH_REPAIR_1"/>
    <property type="match status" value="1"/>
</dbReference>
<keyword evidence="2" id="KW-0227">DNA damage</keyword>
<dbReference type="InterPro" id="IPR002099">
    <property type="entry name" value="MutL/Mlh/PMS"/>
</dbReference>
<comment type="caution">
    <text evidence="5">The sequence shown here is derived from an EMBL/GenBank/DDBJ whole genome shotgun (WGS) entry which is preliminary data.</text>
</comment>
<comment type="similarity">
    <text evidence="1">Belongs to the DNA mismatch repair MutL/HexB family.</text>
</comment>
<dbReference type="GeneID" id="95976335"/>
<keyword evidence="6" id="KW-1185">Reference proteome</keyword>
<evidence type="ECO:0000313" key="6">
    <source>
        <dbReference type="Proteomes" id="UP001562354"/>
    </source>
</evidence>
<dbReference type="Gene3D" id="3.30.230.10">
    <property type="match status" value="1"/>
</dbReference>
<evidence type="ECO:0000313" key="5">
    <source>
        <dbReference type="EMBL" id="KAL1302205.1"/>
    </source>
</evidence>
<reference evidence="5 6" key="1">
    <citation type="submission" date="2024-07" db="EMBL/GenBank/DDBJ databases">
        <title>Draft sequence of the Neodothiora populina.</title>
        <authorList>
            <person name="Drown D.D."/>
            <person name="Schuette U.S."/>
            <person name="Buechlein A.B."/>
            <person name="Rusch D.R."/>
            <person name="Winton L.W."/>
            <person name="Adams G.A."/>
        </authorList>
    </citation>
    <scope>NUCLEOTIDE SEQUENCE [LARGE SCALE GENOMIC DNA]</scope>
    <source>
        <strain evidence="5 6">CPC 39397</strain>
    </source>
</reference>
<accession>A0ABR3P7R2</accession>
<dbReference type="SUPFAM" id="SSF55874">
    <property type="entry name" value="ATPase domain of HSP90 chaperone/DNA topoisomerase II/histidine kinase"/>
    <property type="match status" value="1"/>
</dbReference>
<dbReference type="InterPro" id="IPR013507">
    <property type="entry name" value="DNA_mismatch_S5_2-like"/>
</dbReference>
<dbReference type="NCBIfam" id="TIGR00585">
    <property type="entry name" value="mutl"/>
    <property type="match status" value="1"/>
</dbReference>
<dbReference type="InterPro" id="IPR014762">
    <property type="entry name" value="DNA_mismatch_repair_CS"/>
</dbReference>
<evidence type="ECO:0000256" key="3">
    <source>
        <dbReference type="SAM" id="MobiDB-lite"/>
    </source>
</evidence>
<proteinExistence type="inferred from homology"/>
<dbReference type="InterPro" id="IPR014721">
    <property type="entry name" value="Ribsml_uS5_D2-typ_fold_subgr"/>
</dbReference>